<proteinExistence type="predicted"/>
<evidence type="ECO:0000313" key="4">
    <source>
        <dbReference type="Proteomes" id="UP001630127"/>
    </source>
</evidence>
<feature type="transmembrane region" description="Helical" evidence="2">
    <location>
        <begin position="126"/>
        <end position="148"/>
    </location>
</feature>
<dbReference type="PANTHER" id="PTHR35474:SF1">
    <property type="entry name" value="ATP PHOSPHORIBOSYLTRANSFERASE REGULATORY SUBUNIT"/>
    <property type="match status" value="1"/>
</dbReference>
<feature type="region of interest" description="Disordered" evidence="1">
    <location>
        <begin position="39"/>
        <end position="73"/>
    </location>
</feature>
<dbReference type="AlphaFoldDB" id="A0ABD3B6S7"/>
<dbReference type="EMBL" id="JBJUIK010000001">
    <property type="protein sequence ID" value="KAL3538774.1"/>
    <property type="molecule type" value="Genomic_DNA"/>
</dbReference>
<reference evidence="3 4" key="1">
    <citation type="submission" date="2024-11" db="EMBL/GenBank/DDBJ databases">
        <title>A near-complete genome assembly of Cinchona calisaya.</title>
        <authorList>
            <person name="Lian D.C."/>
            <person name="Zhao X.W."/>
            <person name="Wei L."/>
        </authorList>
    </citation>
    <scope>NUCLEOTIDE SEQUENCE [LARGE SCALE GENOMIC DNA]</scope>
    <source>
        <tissue evidence="3">Nenye</tissue>
    </source>
</reference>
<dbReference type="PANTHER" id="PTHR35474">
    <property type="entry name" value="ATP PHOSPHORIBOSYLTRANSFERASE REGULATORY SUBUNIT"/>
    <property type="match status" value="1"/>
</dbReference>
<name>A0ABD3B6S7_9GENT</name>
<evidence type="ECO:0000256" key="1">
    <source>
        <dbReference type="SAM" id="MobiDB-lite"/>
    </source>
</evidence>
<comment type="caution">
    <text evidence="3">The sequence shown here is derived from an EMBL/GenBank/DDBJ whole genome shotgun (WGS) entry which is preliminary data.</text>
</comment>
<evidence type="ECO:0000313" key="3">
    <source>
        <dbReference type="EMBL" id="KAL3538774.1"/>
    </source>
</evidence>
<gene>
    <name evidence="3" type="ORF">ACH5RR_002140</name>
</gene>
<keyword evidence="4" id="KW-1185">Reference proteome</keyword>
<keyword evidence="2" id="KW-0472">Membrane</keyword>
<organism evidence="3 4">
    <name type="scientific">Cinchona calisaya</name>
    <dbReference type="NCBI Taxonomy" id="153742"/>
    <lineage>
        <taxon>Eukaryota</taxon>
        <taxon>Viridiplantae</taxon>
        <taxon>Streptophyta</taxon>
        <taxon>Embryophyta</taxon>
        <taxon>Tracheophyta</taxon>
        <taxon>Spermatophyta</taxon>
        <taxon>Magnoliopsida</taxon>
        <taxon>eudicotyledons</taxon>
        <taxon>Gunneridae</taxon>
        <taxon>Pentapetalae</taxon>
        <taxon>asterids</taxon>
        <taxon>lamiids</taxon>
        <taxon>Gentianales</taxon>
        <taxon>Rubiaceae</taxon>
        <taxon>Cinchonoideae</taxon>
        <taxon>Cinchoneae</taxon>
        <taxon>Cinchona</taxon>
    </lineage>
</organism>
<sequence>MASKVVSPIPTLSPFRNPKQLFSKSAGHLRLWRQLYSIRAPPPPSLRPNFSRRPSDFSKEGGESLNDGDPRNWSRSRSGIYSIIDDEDEDEDEEDDEDRSLDLLIRFVQNMFKKISRKARKAVRSILPVPISSQLVGFSVNGVIILTFMWVLKAFLEVVCTLGSVVFVSILLVRGTWIGISYLQEHRNNRTDELDDEHRTWTGTQPAT</sequence>
<dbReference type="Proteomes" id="UP001630127">
    <property type="component" value="Unassembled WGS sequence"/>
</dbReference>
<feature type="transmembrane region" description="Helical" evidence="2">
    <location>
        <begin position="154"/>
        <end position="173"/>
    </location>
</feature>
<dbReference type="InterPro" id="IPR039324">
    <property type="entry name" value="SHW1"/>
</dbReference>
<feature type="compositionally biased region" description="Basic and acidic residues" evidence="1">
    <location>
        <begin position="53"/>
        <end position="72"/>
    </location>
</feature>
<keyword evidence="2" id="KW-0812">Transmembrane</keyword>
<evidence type="ECO:0000256" key="2">
    <source>
        <dbReference type="SAM" id="Phobius"/>
    </source>
</evidence>
<accession>A0ABD3B6S7</accession>
<protein>
    <submittedName>
        <fullName evidence="3">Uncharacterized protein</fullName>
    </submittedName>
</protein>
<keyword evidence="2" id="KW-1133">Transmembrane helix</keyword>